<dbReference type="AlphaFoldDB" id="A0A562U5U5"/>
<dbReference type="PANTHER" id="PTHR46401">
    <property type="entry name" value="GLYCOSYLTRANSFERASE WBBK-RELATED"/>
    <property type="match status" value="1"/>
</dbReference>
<dbReference type="GO" id="GO:0009103">
    <property type="term" value="P:lipopolysaccharide biosynthetic process"/>
    <property type="evidence" value="ECO:0007669"/>
    <property type="project" value="TreeGrafter"/>
</dbReference>
<dbReference type="GO" id="GO:0016757">
    <property type="term" value="F:glycosyltransferase activity"/>
    <property type="evidence" value="ECO:0007669"/>
    <property type="project" value="InterPro"/>
</dbReference>
<comment type="caution">
    <text evidence="3">The sequence shown here is derived from an EMBL/GenBank/DDBJ whole genome shotgun (WGS) entry which is preliminary data.</text>
</comment>
<proteinExistence type="predicted"/>
<protein>
    <submittedName>
        <fullName evidence="3">Colanic acid biosynthesis glycosyl transferase WcaI</fullName>
    </submittedName>
</protein>
<dbReference type="RefSeq" id="WP_246138985.1">
    <property type="nucleotide sequence ID" value="NZ_VLLI01000005.1"/>
</dbReference>
<name>A0A562U5U5_9SPHI</name>
<dbReference type="PANTHER" id="PTHR46401:SF2">
    <property type="entry name" value="GLYCOSYLTRANSFERASE WBBK-RELATED"/>
    <property type="match status" value="1"/>
</dbReference>
<accession>A0A562U5U5</accession>
<evidence type="ECO:0000256" key="1">
    <source>
        <dbReference type="ARBA" id="ARBA00022679"/>
    </source>
</evidence>
<dbReference type="Gene3D" id="3.40.50.2000">
    <property type="entry name" value="Glycogen Phosphorylase B"/>
    <property type="match status" value="2"/>
</dbReference>
<organism evidence="3 4">
    <name type="scientific">Mucilaginibacter frigoritolerans</name>
    <dbReference type="NCBI Taxonomy" id="652788"/>
    <lineage>
        <taxon>Bacteria</taxon>
        <taxon>Pseudomonadati</taxon>
        <taxon>Bacteroidota</taxon>
        <taxon>Sphingobacteriia</taxon>
        <taxon>Sphingobacteriales</taxon>
        <taxon>Sphingobacteriaceae</taxon>
        <taxon>Mucilaginibacter</taxon>
    </lineage>
</organism>
<feature type="domain" description="Glycosyl transferase family 1" evidence="2">
    <location>
        <begin position="232"/>
        <end position="399"/>
    </location>
</feature>
<dbReference type="Pfam" id="PF00534">
    <property type="entry name" value="Glycos_transf_1"/>
    <property type="match status" value="1"/>
</dbReference>
<gene>
    <name evidence="3" type="ORF">JN11_02044</name>
</gene>
<evidence type="ECO:0000313" key="3">
    <source>
        <dbReference type="EMBL" id="TWJ00785.1"/>
    </source>
</evidence>
<keyword evidence="4" id="KW-1185">Reference proteome</keyword>
<evidence type="ECO:0000313" key="4">
    <source>
        <dbReference type="Proteomes" id="UP000317010"/>
    </source>
</evidence>
<dbReference type="NCBIfam" id="NF007640">
    <property type="entry name" value="PRK10307.1"/>
    <property type="match status" value="1"/>
</dbReference>
<sequence>MSSSKNNLIANKKVLLISQNFTPEPTGIGKYNGEMMNWLAVNGYDCSVITTYPYYPQWEVQEPYKKRSFWFKKEIIKYPESNTTTTIYRCPLYVPSNPSGKKRIIQDFSFWTSMIWKILGLIITGKRFDLIITIAPPFHLGYLGLMLKKRTGSKLLYHIQDLQIDAAQELNMLSNKKLFDIIYKSEKNLLSKANYVSSISSGMVNKIKQKLDRDVFLFPNWVDSSYIFPLKDRDKLKTNWGYKNDDILFLYSGAIGEKQALDHILLAAENHMDNKNIQFIICGSGPYKERLMEITEQKKLTNVKFLPVQDKALFNEFLNMADYHLVLQKAKAGDLMMPSKLTTILGMGGVCIATALPGTSMYDLIKEYDLGYIAEPDNPQLLSKLIGTLKPDSSFTEKRNNALWFASQFLDINHVMKSFVANVEI</sequence>
<dbReference type="SUPFAM" id="SSF53756">
    <property type="entry name" value="UDP-Glycosyltransferase/glycogen phosphorylase"/>
    <property type="match status" value="1"/>
</dbReference>
<dbReference type="InterPro" id="IPR001296">
    <property type="entry name" value="Glyco_trans_1"/>
</dbReference>
<keyword evidence="1 3" id="KW-0808">Transferase</keyword>
<reference evidence="3 4" key="1">
    <citation type="submission" date="2019-07" db="EMBL/GenBank/DDBJ databases">
        <title>Genomic Encyclopedia of Archaeal and Bacterial Type Strains, Phase II (KMG-II): from individual species to whole genera.</title>
        <authorList>
            <person name="Goeker M."/>
        </authorList>
    </citation>
    <scope>NUCLEOTIDE SEQUENCE [LARGE SCALE GENOMIC DNA]</scope>
    <source>
        <strain evidence="3 4">ATCC BAA-1854</strain>
    </source>
</reference>
<evidence type="ECO:0000259" key="2">
    <source>
        <dbReference type="Pfam" id="PF00534"/>
    </source>
</evidence>
<dbReference type="Proteomes" id="UP000317010">
    <property type="component" value="Unassembled WGS sequence"/>
</dbReference>
<dbReference type="CDD" id="cd03794">
    <property type="entry name" value="GT4_WbuB-like"/>
    <property type="match status" value="1"/>
</dbReference>
<dbReference type="EMBL" id="VLLI01000005">
    <property type="protein sequence ID" value="TWJ00785.1"/>
    <property type="molecule type" value="Genomic_DNA"/>
</dbReference>